<sequence length="221" mass="23688">MASFTHHPVPPRLLPLLAQFDFATRRLLDRLAAGLRDSGNGSPVPETALTDAEYLWEPVPGCWSVRPRAAGPGPRATVLTGAGDFGRDATPAPHPVPPPFTTLAWRLSHLTELLTLRADHTAGSRSLTRDDVVVPGDAAGAVAAFTAAAAAWRAALVAADDAALDTVGHSAYPYGSDPQDPFLRTVWWVNQEVLHHGAEIALLRDLYRHRYRGPVESSSPS</sequence>
<dbReference type="EMBL" id="JAJAUY010000137">
    <property type="protein sequence ID" value="MCB5182614.1"/>
    <property type="molecule type" value="Genomic_DNA"/>
</dbReference>
<dbReference type="InterPro" id="IPR034660">
    <property type="entry name" value="DinB/YfiT-like"/>
</dbReference>
<gene>
    <name evidence="2" type="ORF">LG632_24985</name>
</gene>
<reference evidence="2 3" key="1">
    <citation type="submission" date="2021-10" db="EMBL/GenBank/DDBJ databases">
        <title>Streptomyces sp. strain SMC 277, a novel streptomycete isolated from soil.</title>
        <authorList>
            <person name="Chanama M."/>
        </authorList>
    </citation>
    <scope>NUCLEOTIDE SEQUENCE [LARGE SCALE GENOMIC DNA]</scope>
    <source>
        <strain evidence="2 3">SMC 277</strain>
    </source>
</reference>
<protein>
    <submittedName>
        <fullName evidence="2">DinB family protein</fullName>
    </submittedName>
</protein>
<proteinExistence type="predicted"/>
<dbReference type="SUPFAM" id="SSF109854">
    <property type="entry name" value="DinB/YfiT-like putative metalloenzymes"/>
    <property type="match status" value="1"/>
</dbReference>
<evidence type="ECO:0000313" key="3">
    <source>
        <dbReference type="Proteomes" id="UP001199054"/>
    </source>
</evidence>
<keyword evidence="3" id="KW-1185">Reference proteome</keyword>
<feature type="domain" description="DinB-like" evidence="1">
    <location>
        <begin position="48"/>
        <end position="200"/>
    </location>
</feature>
<comment type="caution">
    <text evidence="2">The sequence shown here is derived from an EMBL/GenBank/DDBJ whole genome shotgun (WGS) entry which is preliminary data.</text>
</comment>
<organism evidence="2 3">
    <name type="scientific">Streptomyces antimicrobicus</name>
    <dbReference type="NCBI Taxonomy" id="2883108"/>
    <lineage>
        <taxon>Bacteria</taxon>
        <taxon>Bacillati</taxon>
        <taxon>Actinomycetota</taxon>
        <taxon>Actinomycetes</taxon>
        <taxon>Kitasatosporales</taxon>
        <taxon>Streptomycetaceae</taxon>
        <taxon>Streptomyces</taxon>
    </lineage>
</organism>
<dbReference type="Proteomes" id="UP001199054">
    <property type="component" value="Unassembled WGS sequence"/>
</dbReference>
<dbReference type="InterPro" id="IPR024775">
    <property type="entry name" value="DinB-like"/>
</dbReference>
<accession>A0ABS8BD95</accession>
<evidence type="ECO:0000313" key="2">
    <source>
        <dbReference type="EMBL" id="MCB5182614.1"/>
    </source>
</evidence>
<dbReference type="Pfam" id="PF12867">
    <property type="entry name" value="DinB_2"/>
    <property type="match status" value="1"/>
</dbReference>
<dbReference type="RefSeq" id="WP_226729812.1">
    <property type="nucleotide sequence ID" value="NZ_JAJAUY010000137.1"/>
</dbReference>
<evidence type="ECO:0000259" key="1">
    <source>
        <dbReference type="Pfam" id="PF12867"/>
    </source>
</evidence>
<name>A0ABS8BD95_9ACTN</name>